<reference evidence="2" key="1">
    <citation type="submission" date="2013-12" db="EMBL/GenBank/DDBJ databases">
        <title>The Genome Sequence of Aphanomyces invadans NJM9701.</title>
        <authorList>
            <consortium name="The Broad Institute Genomics Platform"/>
            <person name="Russ C."/>
            <person name="Tyler B."/>
            <person name="van West P."/>
            <person name="Dieguez-Uribeondo J."/>
            <person name="Young S.K."/>
            <person name="Zeng Q."/>
            <person name="Gargeya S."/>
            <person name="Fitzgerald M."/>
            <person name="Abouelleil A."/>
            <person name="Alvarado L."/>
            <person name="Chapman S.B."/>
            <person name="Gainer-Dewar J."/>
            <person name="Goldberg J."/>
            <person name="Griggs A."/>
            <person name="Gujja S."/>
            <person name="Hansen M."/>
            <person name="Howarth C."/>
            <person name="Imamovic A."/>
            <person name="Ireland A."/>
            <person name="Larimer J."/>
            <person name="McCowan C."/>
            <person name="Murphy C."/>
            <person name="Pearson M."/>
            <person name="Poon T.W."/>
            <person name="Priest M."/>
            <person name="Roberts A."/>
            <person name="Saif S."/>
            <person name="Shea T."/>
            <person name="Sykes S."/>
            <person name="Wortman J."/>
            <person name="Nusbaum C."/>
            <person name="Birren B."/>
        </authorList>
    </citation>
    <scope>NUCLEOTIDE SEQUENCE [LARGE SCALE GENOMIC DNA]</scope>
    <source>
        <strain evidence="2">NJM9701</strain>
    </source>
</reference>
<organism evidence="2">
    <name type="scientific">Aphanomyces invadans</name>
    <dbReference type="NCBI Taxonomy" id="157072"/>
    <lineage>
        <taxon>Eukaryota</taxon>
        <taxon>Sar</taxon>
        <taxon>Stramenopiles</taxon>
        <taxon>Oomycota</taxon>
        <taxon>Saprolegniomycetes</taxon>
        <taxon>Saprolegniales</taxon>
        <taxon>Verrucalvaceae</taxon>
        <taxon>Aphanomyces</taxon>
    </lineage>
</organism>
<dbReference type="AlphaFoldDB" id="A0A024TY42"/>
<protein>
    <submittedName>
        <fullName evidence="2">Uncharacterized protein</fullName>
    </submittedName>
</protein>
<gene>
    <name evidence="2" type="ORF">H310_08989</name>
</gene>
<dbReference type="GeneID" id="20086039"/>
<evidence type="ECO:0000313" key="2">
    <source>
        <dbReference type="EMBL" id="ETV98277.1"/>
    </source>
</evidence>
<accession>A0A024TY42</accession>
<dbReference type="VEuPathDB" id="FungiDB:H310_08989"/>
<sequence>MSLVANYSDSDPSSGGTDDDVEVKAKPCAKHPIALPSADDLFSDASGAKTTSLAAFASARPTTMPSLGSKRPRDAATPAMMESSKNAKRKLVEYPKDNEASAIHSGNSDEIHRAVGDLTIIMLSACSGTPPH</sequence>
<evidence type="ECO:0000256" key="1">
    <source>
        <dbReference type="SAM" id="MobiDB-lite"/>
    </source>
</evidence>
<dbReference type="OrthoDB" id="75971at2759"/>
<feature type="region of interest" description="Disordered" evidence="1">
    <location>
        <begin position="56"/>
        <end position="87"/>
    </location>
</feature>
<dbReference type="RefSeq" id="XP_008873152.1">
    <property type="nucleotide sequence ID" value="XM_008874930.1"/>
</dbReference>
<feature type="region of interest" description="Disordered" evidence="1">
    <location>
        <begin position="1"/>
        <end position="25"/>
    </location>
</feature>
<proteinExistence type="predicted"/>
<name>A0A024TY42_9STRA</name>
<dbReference type="EMBL" id="KI913970">
    <property type="protein sequence ID" value="ETV98277.1"/>
    <property type="molecule type" value="Genomic_DNA"/>
</dbReference>